<dbReference type="STRING" id="4540.A0A3L6T319"/>
<name>A0A3L6T319_PANMI</name>
<comment type="subcellular location">
    <subcellularLocation>
        <location evidence="4">Secreted</location>
        <location evidence="4">Extracellular space</location>
        <location evidence="4">Apoplast</location>
    </subcellularLocation>
</comment>
<dbReference type="EMBL" id="PQIB02000003">
    <property type="protein sequence ID" value="RLN30275.1"/>
    <property type="molecule type" value="Genomic_DNA"/>
</dbReference>
<keyword evidence="3 4" id="KW-0964">Secreted</keyword>
<evidence type="ECO:0000313" key="6">
    <source>
        <dbReference type="EMBL" id="RLN30275.1"/>
    </source>
</evidence>
<dbReference type="Pfam" id="PF03018">
    <property type="entry name" value="Dirigent"/>
    <property type="match status" value="1"/>
</dbReference>
<evidence type="ECO:0000313" key="7">
    <source>
        <dbReference type="Proteomes" id="UP000275267"/>
    </source>
</evidence>
<dbReference type="Gene3D" id="2.40.480.10">
    <property type="entry name" value="Allene oxide cyclase-like"/>
    <property type="match status" value="1"/>
</dbReference>
<accession>A0A3L6T319</accession>
<feature type="compositionally biased region" description="Basic and acidic residues" evidence="5">
    <location>
        <begin position="203"/>
        <end position="217"/>
    </location>
</feature>
<dbReference type="OrthoDB" id="590363at2759"/>
<comment type="caution">
    <text evidence="6">The sequence shown here is derived from an EMBL/GenBank/DDBJ whole genome shotgun (WGS) entry which is preliminary data.</text>
</comment>
<evidence type="ECO:0000256" key="1">
    <source>
        <dbReference type="ARBA" id="ARBA00010746"/>
    </source>
</evidence>
<dbReference type="GO" id="GO:0009699">
    <property type="term" value="P:phenylpropanoid biosynthetic process"/>
    <property type="evidence" value="ECO:0007669"/>
    <property type="project" value="UniProtKB-ARBA"/>
</dbReference>
<evidence type="ECO:0000256" key="3">
    <source>
        <dbReference type="ARBA" id="ARBA00022525"/>
    </source>
</evidence>
<sequence>MANPPYAQSAIITPQFQEIEYHFHFYMYQHVDGPNNNQVVVGNPGRAQMFGVTAVHDWEIYDSLGPNASVVARYQGLHSKTSMRTDSWSSWGNVVFMEDRFRGSSFKVMGQDSTMQAELAVVGGTGLFTLAQGTMSFTRIAEHGNSNTKEVHIRALCRRKAKAGGVFQKNLNFNPEVQDDEINAGEDIWTLGKTNSATEKDEDGQGHTKTEDDIWSI</sequence>
<feature type="region of interest" description="Disordered" evidence="5">
    <location>
        <begin position="193"/>
        <end position="217"/>
    </location>
</feature>
<evidence type="ECO:0000256" key="5">
    <source>
        <dbReference type="SAM" id="MobiDB-lite"/>
    </source>
</evidence>
<dbReference type="PANTHER" id="PTHR21495">
    <property type="entry name" value="NUCLEOPORIN-RELATED"/>
    <property type="match status" value="1"/>
</dbReference>
<reference evidence="7" key="1">
    <citation type="journal article" date="2019" name="Nat. Commun.">
        <title>The genome of broomcorn millet.</title>
        <authorList>
            <person name="Zou C."/>
            <person name="Miki D."/>
            <person name="Li D."/>
            <person name="Tang Q."/>
            <person name="Xiao L."/>
            <person name="Rajput S."/>
            <person name="Deng P."/>
            <person name="Jia W."/>
            <person name="Huang R."/>
            <person name="Zhang M."/>
            <person name="Sun Y."/>
            <person name="Hu J."/>
            <person name="Fu X."/>
            <person name="Schnable P.S."/>
            <person name="Li F."/>
            <person name="Zhang H."/>
            <person name="Feng B."/>
            <person name="Zhu X."/>
            <person name="Liu R."/>
            <person name="Schnable J.C."/>
            <person name="Zhu J.-K."/>
            <person name="Zhang H."/>
        </authorList>
    </citation>
    <scope>NUCLEOTIDE SEQUENCE [LARGE SCALE GENOMIC DNA]</scope>
</reference>
<dbReference type="InterPro" id="IPR004265">
    <property type="entry name" value="Dirigent"/>
</dbReference>
<gene>
    <name evidence="6" type="ORF">C2845_PM05G04040</name>
</gene>
<comment type="similarity">
    <text evidence="1 4">Belongs to the plant dirigent protein family.</text>
</comment>
<evidence type="ECO:0000256" key="2">
    <source>
        <dbReference type="ARBA" id="ARBA00011738"/>
    </source>
</evidence>
<evidence type="ECO:0000256" key="4">
    <source>
        <dbReference type="RuleBase" id="RU363099"/>
    </source>
</evidence>
<keyword evidence="7" id="KW-1185">Reference proteome</keyword>
<dbReference type="Proteomes" id="UP000275267">
    <property type="component" value="Unassembled WGS sequence"/>
</dbReference>
<organism evidence="6 7">
    <name type="scientific">Panicum miliaceum</name>
    <name type="common">Proso millet</name>
    <name type="synonym">Broomcorn millet</name>
    <dbReference type="NCBI Taxonomy" id="4540"/>
    <lineage>
        <taxon>Eukaryota</taxon>
        <taxon>Viridiplantae</taxon>
        <taxon>Streptophyta</taxon>
        <taxon>Embryophyta</taxon>
        <taxon>Tracheophyta</taxon>
        <taxon>Spermatophyta</taxon>
        <taxon>Magnoliopsida</taxon>
        <taxon>Liliopsida</taxon>
        <taxon>Poales</taxon>
        <taxon>Poaceae</taxon>
        <taxon>PACMAD clade</taxon>
        <taxon>Panicoideae</taxon>
        <taxon>Panicodae</taxon>
        <taxon>Paniceae</taxon>
        <taxon>Panicinae</taxon>
        <taxon>Panicum</taxon>
        <taxon>Panicum sect. Panicum</taxon>
    </lineage>
</organism>
<dbReference type="InterPro" id="IPR044859">
    <property type="entry name" value="Allene_oxi_cyc_Dirigent"/>
</dbReference>
<dbReference type="AlphaFoldDB" id="A0A3L6T319"/>
<dbReference type="GO" id="GO:0048046">
    <property type="term" value="C:apoplast"/>
    <property type="evidence" value="ECO:0007669"/>
    <property type="project" value="UniProtKB-SubCell"/>
</dbReference>
<proteinExistence type="inferred from homology"/>
<comment type="function">
    <text evidence="4">Dirigent proteins impart stereoselectivity on the phenoxy radical-coupling reaction, yielding optically active lignans from two molecules of coniferyl alcohol in the biosynthesis of lignans, flavonolignans, and alkaloids and thus plays a central role in plant secondary metabolism.</text>
</comment>
<protein>
    <recommendedName>
        <fullName evidence="4">Dirigent protein</fullName>
    </recommendedName>
</protein>
<keyword evidence="4" id="KW-0052">Apoplast</keyword>
<comment type="subunit">
    <text evidence="2 4">Homodimer.</text>
</comment>